<feature type="region of interest" description="Disordered" evidence="5">
    <location>
        <begin position="273"/>
        <end position="292"/>
    </location>
</feature>
<proteinExistence type="predicted"/>
<evidence type="ECO:0000256" key="2">
    <source>
        <dbReference type="ARBA" id="ARBA00022692"/>
    </source>
</evidence>
<feature type="transmembrane region" description="Helical" evidence="6">
    <location>
        <begin position="1912"/>
        <end position="1932"/>
    </location>
</feature>
<dbReference type="EMBL" id="GL378326">
    <property type="protein sequence ID" value="EFJ51847.1"/>
    <property type="molecule type" value="Genomic_DNA"/>
</dbReference>
<feature type="compositionally biased region" description="Low complexity" evidence="5">
    <location>
        <begin position="1415"/>
        <end position="1426"/>
    </location>
</feature>
<feature type="transmembrane region" description="Helical" evidence="6">
    <location>
        <begin position="1981"/>
        <end position="2004"/>
    </location>
</feature>
<evidence type="ECO:0000313" key="9">
    <source>
        <dbReference type="Proteomes" id="UP000001058"/>
    </source>
</evidence>
<dbReference type="InParanoid" id="D8TLC2"/>
<dbReference type="Proteomes" id="UP000001058">
    <property type="component" value="Unassembled WGS sequence"/>
</dbReference>
<dbReference type="GO" id="GO:0016020">
    <property type="term" value="C:membrane"/>
    <property type="evidence" value="ECO:0007669"/>
    <property type="project" value="UniProtKB-SubCell"/>
</dbReference>
<keyword evidence="3 6" id="KW-1133">Transmembrane helix</keyword>
<dbReference type="InterPro" id="IPR013122">
    <property type="entry name" value="PKD1_2_channel"/>
</dbReference>
<feature type="region of interest" description="Disordered" evidence="5">
    <location>
        <begin position="1820"/>
        <end position="1839"/>
    </location>
</feature>
<evidence type="ECO:0000256" key="1">
    <source>
        <dbReference type="ARBA" id="ARBA00004141"/>
    </source>
</evidence>
<feature type="compositionally biased region" description="Polar residues" evidence="5">
    <location>
        <begin position="1391"/>
        <end position="1400"/>
    </location>
</feature>
<feature type="compositionally biased region" description="Polar residues" evidence="5">
    <location>
        <begin position="2119"/>
        <end position="2136"/>
    </location>
</feature>
<sequence>MTLEGHCSKRKLLRADRVSSGDCAATRLLLYQLRPSTTHILAVLVAAWSLAAAEPTNAAREETAPCSGHIKVVYNVVSEDECWGLCLASGACSAWSLSPSPWTAQWASVLPSPPPPPPPPPASFTLIRQPPSPPPPPPEVTVAAVALEQSVNIVATTTVDVTAPEIVLLGSSEVVLQVYDIYTELGAQAIDNQDGVLPVNVLGGPVNTSSTTADRPIIVVYEAIDRAGNVARTERRVLVRDNCMLQRERRCPNTLRCSVFGSCNLNSQLESMSTTTSTESSPQASKTGADHMLRAPRQRIRLGLFQTNDALVKSSPKGFQVPVDNIPPTIQIRGTGQLYVTPAGARGMINVVLAGSAYVDAGATAADVVPVAASRSGSGTTTGSTTKTVNLTSTILTRVFSPSGLQVGTVSTDEPTGDEAAGGVPYLITYDVVDDAGNRASTVYRRVYVVCPAPEYECPREDEDSPRACSKGGMCGVTGLVSNQAASTTIATAGSLSGSIVTASSGSTSSGSTSSGSASASSSSSPGGSSGSTYQATRVPRLVLNGESVITITAGTSYLPCRGATATDCEPGSTATLDTFGDLNHQVRACATGVPNPLPYNFIGLKYCNLDTRTPGIYKISFHLVWPDVPEMVIYRTVVVQDLCEGERACSDGKCSVDGVCSNELKIEVQAAASWQPAGKTTSSATSTAPAITAITNTPPRITLSTSEIIGQQVSIFSGVAYSLCTAGQRPTQALPCEPLGIAEDVEDGNLTALAIVQGANVGPMWQLAIYDSTGANATAERLIIVISPCPADQFTCDDSMAASDSSVPAGVVCSPVPCALRQGLQGLDANAGARPRLFLLPSLQIDHLSKAELNQSLVLTYRQPAPFSLAPCAAFTDAVPATPTQQTAAGLCGAVANSSTGDDLTPYITTAVKALCPSGGSSSCYGCSVTGLSMGTCLPGRYRIVYSVKDGDAVSGLQKAARLDVSVEQLKAQTFTFSMYYNGTAARSPDRMAAEAFAATLRSANVSTKVEMLSIALKALGVATGSVRRLDLLAEPGVQPCNVSVVSYCVAVAINVTTGSADFWDTSDMFFGALYSDATASEDGTCVNVTLTELTAILASADSAVASLEPYSTTCTEKRPEGASMAQSLISGAVDGVGGASQTILSNQAALPWLIARVEDKLSETDEPPAGRSLPPPDPSVRNHKGYRRASTGSMQAAATALASETQQAQELLAKMTGKEAERGRAGTLGLTASLLQIAVNEAESAALLANITAVLLPEASAVALDADLMNAYLDPAYIACVSSKVSVASFAFHVSRYTTAAPPDPQPPAQAASPSHRRRLFRSPDEDGWARWPSPGSGQIATTARLPWLSQAYSRMSSLVCASPQGYHGHLLTSVQGVFCDTRGGNRPNADTTEGASTGQRGRMYGSRRRSTRGTSNSNSGRSQFTGYTLPDGSQYNYSLLDDSDLRRRRAGGRNDVMLGLLLHQERRTVDGLADSNRRVCKQSSYSYFYGGCDARTFKVVLSGNLGGIGNDPVFSRVSSLYDATLRSSDWYNMTEGSPEINPLGLPYGFFHEPLESFSPGYPLLLDTRLSAKRAGQALTYLRDGGYLSATLTKSLRAELVTYNPDAAVFGYWRVDFTWLDSGDIRATSYLLGLPAVSYGEYIKNLQVARFLPDFFLVLLVLAYCCMTVYDVVMQLRAQREQRNQLRGGGPQRPWRAAASASASSFRRSFTQLGKVAPCDRTIPDGDDNFEEIDGASGPRVRGHVGSNRKYTPRMSAGWVMYETAICALMVAAIAVLYTYTVRLSVREDFIARFDVYDADAFAPARYFLLRRSTSLNSSEGASSAATNTTRTAGSPDRWRMQADPRALNAAGAVLTRLDSMYNTIVLYAFFQGLVLCALEVRWLHYISFQPHLSIVFGTLVLALPDLLHFAVVLVISIVMFAATACVVLGPSVAQFHNLSSSLTIMFQYSLLRNDGGTFKKVLSSPLERPALEHMLVGVLYFVAPLFFVFTMLQFILSFLVLPFQELKRAVDGLPGVPQDVLRILHWYWERFIKAAPKNKLLLHWLEDSLAKGPSRSFLYRMRTMLSARGASMMARVRSVRLDSRRINWSMSMQGSISANGQRSAPRSPPEGPSAALTATRTTDSAAGAQNCSSIGGGSHGTGLLDLQQSFGSKLGSRPSKRALVKAVSFRSGSQQLTWQAAPLAPVAANTSAVTGDIWVNRLAAEGEARKVVIMDPPPSDLTSGGRARTLHRFFSTGFESAALSRPRPQGVPAAALRSDAMGGATARSRMRLVLLAKRLSNPRQQGDGPAAGGSSSREAGVTVVEDAAIHLADKVLANLVMRLGDGTDLSELAEAAAMTPAPLSRAASNVGREVSPSPPPSTPTSAAAQPSMLWRRPSAPVLASDLHADTPPVSVGSGCASSVHEKSRNRAGDGGADGASGPSSLNTAMDGAREGMINTVSWADCRQAALQRFMSSAQLEAPCESVAACNVVSRRSELGNNDINEMLPPSFIMTSAMMRLPTPPALPTAHGAALPLSPPSSSSRLAARSPLATTRGSFQRRASPKPQISDIACWRQPSLQADSDSTAISPNTNTGSGDGRISEGPSNPPAGGSNTDKVYSSCRDVLDALLELIRYLSWMQRQVSAATMEIEAMATFLSRLISEVEALPSSSTRDRKAVRAALHAGLQAVLAQGGGQEANSDGRVLASRRYFGAHDPQRETSRWKQASYGNQPPNWDLLRQRVAEMGSAADNGGSAVQLSHIAASACEVLQNAVTGPTGYSVVPLAYYSTRRLDRDTAARQRRGWRPRRLSLLAAEKSRVSGPGVIIPVSSKRNDIMGAEVGYNNRDSLPDSGHARMAVRPTADRGEKM</sequence>
<feature type="region of interest" description="Disordered" evidence="5">
    <location>
        <begin position="2346"/>
        <end position="2374"/>
    </location>
</feature>
<feature type="region of interest" description="Disordered" evidence="5">
    <location>
        <begin position="501"/>
        <end position="534"/>
    </location>
</feature>
<dbReference type="PANTHER" id="PTHR10877:SF183">
    <property type="entry name" value="AT14535P-RELATED"/>
    <property type="match status" value="1"/>
</dbReference>
<evidence type="ECO:0000256" key="3">
    <source>
        <dbReference type="ARBA" id="ARBA00022989"/>
    </source>
</evidence>
<dbReference type="RefSeq" id="XP_002947257.1">
    <property type="nucleotide sequence ID" value="XM_002947211.1"/>
</dbReference>
<accession>D8TLC2</accession>
<keyword evidence="4 6" id="KW-0472">Membrane</keyword>
<evidence type="ECO:0000256" key="5">
    <source>
        <dbReference type="SAM" id="MobiDB-lite"/>
    </source>
</evidence>
<feature type="region of interest" description="Disordered" evidence="5">
    <location>
        <begin position="1386"/>
        <end position="1432"/>
    </location>
</feature>
<feature type="region of interest" description="Disordered" evidence="5">
    <location>
        <begin position="2506"/>
        <end position="2599"/>
    </location>
</feature>
<evidence type="ECO:0000256" key="4">
    <source>
        <dbReference type="ARBA" id="ARBA00023136"/>
    </source>
</evidence>
<feature type="region of interest" description="Disordered" evidence="5">
    <location>
        <begin position="1300"/>
        <end position="1339"/>
    </location>
</feature>
<feature type="region of interest" description="Disordered" evidence="5">
    <location>
        <begin position="2827"/>
        <end position="2851"/>
    </location>
</feature>
<feature type="region of interest" description="Disordered" evidence="5">
    <location>
        <begin position="1164"/>
        <end position="1191"/>
    </location>
</feature>
<organism evidence="9">
    <name type="scientific">Volvox carteri f. nagariensis</name>
    <dbReference type="NCBI Taxonomy" id="3068"/>
    <lineage>
        <taxon>Eukaryota</taxon>
        <taxon>Viridiplantae</taxon>
        <taxon>Chlorophyta</taxon>
        <taxon>core chlorophytes</taxon>
        <taxon>Chlorophyceae</taxon>
        <taxon>CS clade</taxon>
        <taxon>Chlamydomonadales</taxon>
        <taxon>Volvocaceae</taxon>
        <taxon>Volvox</taxon>
    </lineage>
</organism>
<feature type="compositionally biased region" description="Polar residues" evidence="5">
    <location>
        <begin position="2560"/>
        <end position="2578"/>
    </location>
</feature>
<evidence type="ECO:0000313" key="8">
    <source>
        <dbReference type="EMBL" id="EFJ51847.1"/>
    </source>
</evidence>
<feature type="compositionally biased region" description="Pro residues" evidence="5">
    <location>
        <begin position="113"/>
        <end position="122"/>
    </location>
</feature>
<dbReference type="InterPro" id="IPR051223">
    <property type="entry name" value="Polycystin"/>
</dbReference>
<feature type="compositionally biased region" description="Low complexity" evidence="5">
    <location>
        <begin position="2515"/>
        <end position="2535"/>
    </location>
</feature>
<comment type="subcellular location">
    <subcellularLocation>
        <location evidence="1">Membrane</location>
        <topology evidence="1">Multi-pass membrane protein</topology>
    </subcellularLocation>
</comment>
<feature type="transmembrane region" description="Helical" evidence="6">
    <location>
        <begin position="1761"/>
        <end position="1782"/>
    </location>
</feature>
<dbReference type="STRING" id="3068.D8TLC2"/>
<keyword evidence="9" id="KW-1185">Reference proteome</keyword>
<dbReference type="OrthoDB" id="536369at2759"/>
<dbReference type="GeneID" id="9620084"/>
<feature type="region of interest" description="Disordered" evidence="5">
    <location>
        <begin position="2281"/>
        <end position="2302"/>
    </location>
</feature>
<feature type="transmembrane region" description="Helical" evidence="6">
    <location>
        <begin position="1863"/>
        <end position="1881"/>
    </location>
</feature>
<reference evidence="8 9" key="1">
    <citation type="journal article" date="2010" name="Science">
        <title>Genomic analysis of organismal complexity in the multicellular green alga Volvox carteri.</title>
        <authorList>
            <person name="Prochnik S.E."/>
            <person name="Umen J."/>
            <person name="Nedelcu A.M."/>
            <person name="Hallmann A."/>
            <person name="Miller S.M."/>
            <person name="Nishii I."/>
            <person name="Ferris P."/>
            <person name="Kuo A."/>
            <person name="Mitros T."/>
            <person name="Fritz-Laylin L.K."/>
            <person name="Hellsten U."/>
            <person name="Chapman J."/>
            <person name="Simakov O."/>
            <person name="Rensing S.A."/>
            <person name="Terry A."/>
            <person name="Pangilinan J."/>
            <person name="Kapitonov V."/>
            <person name="Jurka J."/>
            <person name="Salamov A."/>
            <person name="Shapiro H."/>
            <person name="Schmutz J."/>
            <person name="Grimwood J."/>
            <person name="Lindquist E."/>
            <person name="Lucas S."/>
            <person name="Grigoriev I.V."/>
            <person name="Schmitt R."/>
            <person name="Kirk D."/>
            <person name="Rokhsar D.S."/>
        </authorList>
    </citation>
    <scope>NUCLEOTIDE SEQUENCE [LARGE SCALE GENOMIC DNA]</scope>
    <source>
        <strain evidence="9">f. Nagariensis / Eve</strain>
    </source>
</reference>
<keyword evidence="2 6" id="KW-0812">Transmembrane</keyword>
<dbReference type="eggNOG" id="ENOG502QQ2D">
    <property type="taxonomic scope" value="Eukaryota"/>
</dbReference>
<dbReference type="Pfam" id="PF08016">
    <property type="entry name" value="PKD_channel"/>
    <property type="match status" value="1"/>
</dbReference>
<feature type="region of interest" description="Disordered" evidence="5">
    <location>
        <begin position="2388"/>
        <end position="2432"/>
    </location>
</feature>
<evidence type="ECO:0000259" key="7">
    <source>
        <dbReference type="Pfam" id="PF08016"/>
    </source>
</evidence>
<protein>
    <recommendedName>
        <fullName evidence="7">Polycystin cation channel PKD1/PKD2 domain-containing protein</fullName>
    </recommendedName>
</protein>
<feature type="domain" description="Polycystin cation channel PKD1/PKD2" evidence="7">
    <location>
        <begin position="1869"/>
        <end position="1996"/>
    </location>
</feature>
<gene>
    <name evidence="8" type="ORF">VOLCADRAFT_87436</name>
</gene>
<feature type="region of interest" description="Disordered" evidence="5">
    <location>
        <begin position="113"/>
        <end position="138"/>
    </location>
</feature>
<dbReference type="PANTHER" id="PTHR10877">
    <property type="entry name" value="POLYCYSTIN FAMILY MEMBER"/>
    <property type="match status" value="1"/>
</dbReference>
<dbReference type="KEGG" id="vcn:VOLCADRAFT_87436"/>
<feature type="compositionally biased region" description="Low complexity" evidence="5">
    <location>
        <begin position="501"/>
        <end position="533"/>
    </location>
</feature>
<feature type="region of interest" description="Disordered" evidence="5">
    <location>
        <begin position="2099"/>
        <end position="2136"/>
    </location>
</feature>
<feature type="compositionally biased region" description="Low complexity" evidence="5">
    <location>
        <begin position="1824"/>
        <end position="1837"/>
    </location>
</feature>
<evidence type="ECO:0000256" key="6">
    <source>
        <dbReference type="SAM" id="Phobius"/>
    </source>
</evidence>
<name>D8TLC2_VOLCA</name>